<dbReference type="RefSeq" id="WP_213516265.1">
    <property type="nucleotide sequence ID" value="NZ_BOSE01000005.1"/>
</dbReference>
<gene>
    <name evidence="1" type="ORF">J40TS1_28370</name>
</gene>
<comment type="caution">
    <text evidence="1">The sequence shown here is derived from an EMBL/GenBank/DDBJ whole genome shotgun (WGS) entry which is preliminary data.</text>
</comment>
<evidence type="ECO:0000313" key="1">
    <source>
        <dbReference type="EMBL" id="GIP17195.1"/>
    </source>
</evidence>
<accession>A0A920CYA9</accession>
<dbReference type="Proteomes" id="UP000683139">
    <property type="component" value="Unassembled WGS sequence"/>
</dbReference>
<reference evidence="1" key="1">
    <citation type="submission" date="2021-03" db="EMBL/GenBank/DDBJ databases">
        <title>Antimicrobial resistance genes in bacteria isolated from Japanese honey, and their potential for conferring macrolide and lincosamide resistance in the American foulbrood pathogen Paenibacillus larvae.</title>
        <authorList>
            <person name="Okamoto M."/>
            <person name="Kumagai M."/>
            <person name="Kanamori H."/>
            <person name="Takamatsu D."/>
        </authorList>
    </citation>
    <scope>NUCLEOTIDE SEQUENCE</scope>
    <source>
        <strain evidence="1">J40TS1</strain>
    </source>
</reference>
<evidence type="ECO:0000313" key="2">
    <source>
        <dbReference type="Proteomes" id="UP000683139"/>
    </source>
</evidence>
<keyword evidence="2" id="KW-1185">Reference proteome</keyword>
<dbReference type="EMBL" id="BOSE01000005">
    <property type="protein sequence ID" value="GIP17195.1"/>
    <property type="molecule type" value="Genomic_DNA"/>
</dbReference>
<protein>
    <submittedName>
        <fullName evidence="1">Uncharacterized protein</fullName>
    </submittedName>
</protein>
<proteinExistence type="predicted"/>
<sequence length="171" mass="20322">MKKKKKVEKLIRETLYEVELINIEFKQIIDKTKKQGKNKLRGFELISDNDLVDIYTKRKDRKYAALIIELYALVEQLLKDSYSILLDRKEYKKEEDLNIIVDLQEKLKDSIQFDSSFNIKQLADLRNYIIHDTFSLKQARKSLGIYSKNNKALLKRLLKNVYQYVNSIAVQ</sequence>
<name>A0A920CYA9_9BACL</name>
<organism evidence="1 2">
    <name type="scientific">Paenibacillus montaniterrae</name>
    <dbReference type="NCBI Taxonomy" id="429341"/>
    <lineage>
        <taxon>Bacteria</taxon>
        <taxon>Bacillati</taxon>
        <taxon>Bacillota</taxon>
        <taxon>Bacilli</taxon>
        <taxon>Bacillales</taxon>
        <taxon>Paenibacillaceae</taxon>
        <taxon>Paenibacillus</taxon>
    </lineage>
</organism>
<dbReference type="AlphaFoldDB" id="A0A920CYA9"/>